<feature type="domain" description="Immunoglobulin" evidence="2">
    <location>
        <begin position="45"/>
        <end position="154"/>
    </location>
</feature>
<evidence type="ECO:0000259" key="2">
    <source>
        <dbReference type="SMART" id="SM00409"/>
    </source>
</evidence>
<organism evidence="3 4">
    <name type="scientific">Gadus morhua</name>
    <name type="common">Atlantic cod</name>
    <dbReference type="NCBI Taxonomy" id="8049"/>
    <lineage>
        <taxon>Eukaryota</taxon>
        <taxon>Metazoa</taxon>
        <taxon>Chordata</taxon>
        <taxon>Craniata</taxon>
        <taxon>Vertebrata</taxon>
        <taxon>Euteleostomi</taxon>
        <taxon>Actinopterygii</taxon>
        <taxon>Neopterygii</taxon>
        <taxon>Teleostei</taxon>
        <taxon>Neoteleostei</taxon>
        <taxon>Acanthomorphata</taxon>
        <taxon>Zeiogadaria</taxon>
        <taxon>Gadariae</taxon>
        <taxon>Gadiformes</taxon>
        <taxon>Gadoidei</taxon>
        <taxon>Gadidae</taxon>
        <taxon>Gadus</taxon>
    </lineage>
</organism>
<dbReference type="PANTHER" id="PTHR46608">
    <property type="entry name" value="T-CELL IMMUNOGLOBULIN AND MUCIN DOMAIN-CONTAINING PROTEIN 4"/>
    <property type="match status" value="1"/>
</dbReference>
<feature type="chain" id="PRO_5045980625" description="Immunoglobulin domain-containing protein" evidence="1">
    <location>
        <begin position="19"/>
        <end position="198"/>
    </location>
</feature>
<dbReference type="GO" id="GO:0043277">
    <property type="term" value="P:apoptotic cell clearance"/>
    <property type="evidence" value="ECO:0007669"/>
    <property type="project" value="TreeGrafter"/>
</dbReference>
<dbReference type="InterPro" id="IPR013783">
    <property type="entry name" value="Ig-like_fold"/>
</dbReference>
<dbReference type="SUPFAM" id="SSF48726">
    <property type="entry name" value="Immunoglobulin"/>
    <property type="match status" value="1"/>
</dbReference>
<accession>A0A8C4ZMN7</accession>
<dbReference type="Ensembl" id="ENSGMOT00000015767.2">
    <property type="protein sequence ID" value="ENSGMOP00000015373.2"/>
    <property type="gene ID" value="ENSGMOG00000025325.1"/>
</dbReference>
<dbReference type="AlphaFoldDB" id="A0A8C4ZMN7"/>
<evidence type="ECO:0000313" key="3">
    <source>
        <dbReference type="Ensembl" id="ENSGMOP00000015373.2"/>
    </source>
</evidence>
<name>A0A8C4ZMN7_GADMO</name>
<dbReference type="InterPro" id="IPR013106">
    <property type="entry name" value="Ig_V-set"/>
</dbReference>
<dbReference type="GO" id="GO:0016020">
    <property type="term" value="C:membrane"/>
    <property type="evidence" value="ECO:0007669"/>
    <property type="project" value="UniProtKB-SubCell"/>
</dbReference>
<keyword evidence="4" id="KW-1185">Reference proteome</keyword>
<dbReference type="InterPro" id="IPR003599">
    <property type="entry name" value="Ig_sub"/>
</dbReference>
<dbReference type="InterPro" id="IPR036179">
    <property type="entry name" value="Ig-like_dom_sf"/>
</dbReference>
<dbReference type="GeneTree" id="ENSGT00940000163509"/>
<dbReference type="PANTHER" id="PTHR46608:SF3">
    <property type="entry name" value="T-CELL IMMUNOGLOBULIN AND MUCIN DOMAIN-CONTAINING PROTEIN 4"/>
    <property type="match status" value="1"/>
</dbReference>
<dbReference type="GO" id="GO:0001786">
    <property type="term" value="F:phosphatidylserine binding"/>
    <property type="evidence" value="ECO:0007669"/>
    <property type="project" value="TreeGrafter"/>
</dbReference>
<reference evidence="3" key="2">
    <citation type="submission" date="2025-09" db="UniProtKB">
        <authorList>
            <consortium name="Ensembl"/>
        </authorList>
    </citation>
    <scope>IDENTIFICATION</scope>
</reference>
<dbReference type="Pfam" id="PF07686">
    <property type="entry name" value="V-set"/>
    <property type="match status" value="1"/>
</dbReference>
<dbReference type="Proteomes" id="UP000694546">
    <property type="component" value="Chromosome 7"/>
</dbReference>
<reference evidence="3" key="1">
    <citation type="submission" date="2025-08" db="UniProtKB">
        <authorList>
            <consortium name="Ensembl"/>
        </authorList>
    </citation>
    <scope>IDENTIFICATION</scope>
</reference>
<dbReference type="SMART" id="SM00409">
    <property type="entry name" value="IG"/>
    <property type="match status" value="1"/>
</dbReference>
<dbReference type="Gene3D" id="2.60.40.10">
    <property type="entry name" value="Immunoglobulins"/>
    <property type="match status" value="1"/>
</dbReference>
<feature type="signal peptide" evidence="1">
    <location>
        <begin position="1"/>
        <end position="18"/>
    </location>
</feature>
<dbReference type="OMA" id="FSTHYIT"/>
<keyword evidence="1" id="KW-0732">Signal</keyword>
<evidence type="ECO:0000256" key="1">
    <source>
        <dbReference type="SAM" id="SignalP"/>
    </source>
</evidence>
<protein>
    <recommendedName>
        <fullName evidence="2">Immunoglobulin domain-containing protein</fullName>
    </recommendedName>
</protein>
<evidence type="ECO:0000313" key="4">
    <source>
        <dbReference type="Proteomes" id="UP000694546"/>
    </source>
</evidence>
<sequence length="198" mass="21909">MTAVYCSGFLLLLCLLTGNDFTHFCCHHNVSPLLFFCYFTAAECDLVVFATVGYNVTLPCKYDVQASGLSPTCWVQGAILSSGCSNQLIASDGATVRKDSQVSSRYQLLGDLRQGDVSVTILNVSEMDSGQYGCRVKIAGWLNDLKHHFILSVQKATKPTPKRKLDDVTSTEQTILKYTQGMPPKNLYTLYPIYNIQI</sequence>
<proteinExistence type="predicted"/>
<dbReference type="GO" id="GO:0060097">
    <property type="term" value="P:cytoskeletal rearrangement involved in phagocytosis, engulfment"/>
    <property type="evidence" value="ECO:0007669"/>
    <property type="project" value="TreeGrafter"/>
</dbReference>